<name>A0ABT2JQU4_9ACTN</name>
<keyword evidence="5" id="KW-1185">Reference proteome</keyword>
<dbReference type="SMART" id="SM00646">
    <property type="entry name" value="Ami_3"/>
    <property type="match status" value="1"/>
</dbReference>
<feature type="compositionally biased region" description="Basic and acidic residues" evidence="2">
    <location>
        <begin position="58"/>
        <end position="93"/>
    </location>
</feature>
<dbReference type="RefSeq" id="WP_260217503.1">
    <property type="nucleotide sequence ID" value="NZ_JAJAGO010000004.1"/>
</dbReference>
<dbReference type="SUPFAM" id="SSF53187">
    <property type="entry name" value="Zn-dependent exopeptidases"/>
    <property type="match status" value="1"/>
</dbReference>
<dbReference type="InterPro" id="IPR002508">
    <property type="entry name" value="MurNAc-LAA_cat"/>
</dbReference>
<feature type="region of interest" description="Disordered" evidence="2">
    <location>
        <begin position="38"/>
        <end position="130"/>
    </location>
</feature>
<sequence length="334" mass="35372">MSYGSPSRRAGTLMIALATLVPLCFAGWLVWKSVRGPEKEADPAPALMPVPSAAGSNDPDRPEDSGKPDENGKDGEQKENGKKDERGGNRESGEGNEENEENGKRDPGMPLSGRTVVLDPGHNPNNRHHPGEINAQVNIGTNMKACDTTGTQTNAGYTEASFTLDLAHRVRQALEKQGANVKLTQDADRPFGPCIDERAEIGNEADADAVVSLHADGSGQGNRGFHVILPASVRDGKADTANIVGPSRMLGAELAASYRAATGAEPANYLSAENGLMTRSDLGGLNLSKVPKVFLECGNMRDPQDAAQLTDPKWRGRAADGVTRGLVAFLTGRR</sequence>
<evidence type="ECO:0000259" key="3">
    <source>
        <dbReference type="SMART" id="SM00646"/>
    </source>
</evidence>
<accession>A0ABT2JQU4</accession>
<dbReference type="EMBL" id="JAJAGO010000004">
    <property type="protein sequence ID" value="MCT2590191.1"/>
    <property type="molecule type" value="Genomic_DNA"/>
</dbReference>
<organism evidence="4 5">
    <name type="scientific">Streptomyces gossypii</name>
    <dbReference type="NCBI Taxonomy" id="2883101"/>
    <lineage>
        <taxon>Bacteria</taxon>
        <taxon>Bacillati</taxon>
        <taxon>Actinomycetota</taxon>
        <taxon>Actinomycetes</taxon>
        <taxon>Kitasatosporales</taxon>
        <taxon>Streptomycetaceae</taxon>
        <taxon>Streptomyces</taxon>
    </lineage>
</organism>
<dbReference type="Gene3D" id="3.40.630.40">
    <property type="entry name" value="Zn-dependent exopeptidases"/>
    <property type="match status" value="1"/>
</dbReference>
<proteinExistence type="predicted"/>
<dbReference type="CDD" id="cd02696">
    <property type="entry name" value="MurNAc-LAA"/>
    <property type="match status" value="1"/>
</dbReference>
<dbReference type="Proteomes" id="UP001156389">
    <property type="component" value="Unassembled WGS sequence"/>
</dbReference>
<evidence type="ECO:0000256" key="2">
    <source>
        <dbReference type="SAM" id="MobiDB-lite"/>
    </source>
</evidence>
<dbReference type="InterPro" id="IPR050695">
    <property type="entry name" value="N-acetylmuramoyl_amidase_3"/>
</dbReference>
<evidence type="ECO:0000313" key="4">
    <source>
        <dbReference type="EMBL" id="MCT2590191.1"/>
    </source>
</evidence>
<dbReference type="Pfam" id="PF01520">
    <property type="entry name" value="Amidase_3"/>
    <property type="match status" value="1"/>
</dbReference>
<evidence type="ECO:0000256" key="1">
    <source>
        <dbReference type="ARBA" id="ARBA00022801"/>
    </source>
</evidence>
<protein>
    <submittedName>
        <fullName evidence="4">N-acetylmuramoyl-L-alanine amidase</fullName>
    </submittedName>
</protein>
<reference evidence="4 5" key="1">
    <citation type="submission" date="2021-10" db="EMBL/GenBank/DDBJ databases">
        <title>Streptomyces gossypii sp. nov., isolated from soil collected from cotton field.</title>
        <authorList>
            <person name="Ge X."/>
            <person name="Chen X."/>
            <person name="Liu W."/>
        </authorList>
    </citation>
    <scope>NUCLEOTIDE SEQUENCE [LARGE SCALE GENOMIC DNA]</scope>
    <source>
        <strain evidence="4 5">N2-109</strain>
    </source>
</reference>
<keyword evidence="1" id="KW-0378">Hydrolase</keyword>
<feature type="domain" description="MurNAc-LAA" evidence="3">
    <location>
        <begin position="199"/>
        <end position="327"/>
    </location>
</feature>
<dbReference type="PANTHER" id="PTHR30404">
    <property type="entry name" value="N-ACETYLMURAMOYL-L-ALANINE AMIDASE"/>
    <property type="match status" value="1"/>
</dbReference>
<comment type="caution">
    <text evidence="4">The sequence shown here is derived from an EMBL/GenBank/DDBJ whole genome shotgun (WGS) entry which is preliminary data.</text>
</comment>
<dbReference type="PANTHER" id="PTHR30404:SF0">
    <property type="entry name" value="N-ACETYLMURAMOYL-L-ALANINE AMIDASE AMIC"/>
    <property type="match status" value="1"/>
</dbReference>
<evidence type="ECO:0000313" key="5">
    <source>
        <dbReference type="Proteomes" id="UP001156389"/>
    </source>
</evidence>
<gene>
    <name evidence="4" type="ORF">LHJ74_09745</name>
</gene>